<evidence type="ECO:0000313" key="14">
    <source>
        <dbReference type="Proteomes" id="UP001217754"/>
    </source>
</evidence>
<dbReference type="PANTHER" id="PTHR12443:SF9">
    <property type="entry name" value="TRANSLOCATION PROTEIN SEC62"/>
    <property type="match status" value="1"/>
</dbReference>
<evidence type="ECO:0000256" key="11">
    <source>
        <dbReference type="SAM" id="MobiDB-lite"/>
    </source>
</evidence>
<feature type="transmembrane region" description="Helical" evidence="12">
    <location>
        <begin position="152"/>
        <end position="177"/>
    </location>
</feature>
<dbReference type="NCBIfam" id="TIGR00869">
    <property type="entry name" value="sec62"/>
    <property type="match status" value="1"/>
</dbReference>
<evidence type="ECO:0000256" key="5">
    <source>
        <dbReference type="ARBA" id="ARBA00022692"/>
    </source>
</evidence>
<comment type="subcellular location">
    <subcellularLocation>
        <location evidence="1">Endoplasmic reticulum membrane</location>
        <topology evidence="1">Multi-pass membrane protein</topology>
    </subcellularLocation>
</comment>
<keyword evidence="6" id="KW-0256">Endoplasmic reticulum</keyword>
<keyword evidence="7" id="KW-0653">Protein transport</keyword>
<evidence type="ECO:0000256" key="4">
    <source>
        <dbReference type="ARBA" id="ARBA00022448"/>
    </source>
</evidence>
<keyword evidence="4" id="KW-0813">Transport</keyword>
<proteinExistence type="inferred from homology"/>
<keyword evidence="9" id="KW-0811">Translocation</keyword>
<reference evidence="13" key="1">
    <citation type="submission" date="2023-03" db="EMBL/GenBank/DDBJ databases">
        <title>Mating type loci evolution in Malassezia.</title>
        <authorList>
            <person name="Coelho M.A."/>
        </authorList>
    </citation>
    <scope>NUCLEOTIDE SEQUENCE</scope>
    <source>
        <strain evidence="13">CBS 9431</strain>
    </source>
</reference>
<keyword evidence="14" id="KW-1185">Reference proteome</keyword>
<protein>
    <recommendedName>
        <fullName evidence="3">Translocation protein SEC62</fullName>
    </recommendedName>
</protein>
<feature type="region of interest" description="Disordered" evidence="11">
    <location>
        <begin position="215"/>
        <end position="265"/>
    </location>
</feature>
<accession>A0AAF0F072</accession>
<dbReference type="InterPro" id="IPR011553">
    <property type="entry name" value="Sec62_asco"/>
</dbReference>
<dbReference type="RefSeq" id="XP_060123250.1">
    <property type="nucleotide sequence ID" value="XM_060267267.1"/>
</dbReference>
<evidence type="ECO:0000313" key="13">
    <source>
        <dbReference type="EMBL" id="WFD40353.1"/>
    </source>
</evidence>
<evidence type="ECO:0000256" key="6">
    <source>
        <dbReference type="ARBA" id="ARBA00022824"/>
    </source>
</evidence>
<dbReference type="PANTHER" id="PTHR12443">
    <property type="entry name" value="TRANSLOCATION PROTEIN SEC62"/>
    <property type="match status" value="1"/>
</dbReference>
<dbReference type="GO" id="GO:0005789">
    <property type="term" value="C:endoplasmic reticulum membrane"/>
    <property type="evidence" value="ECO:0007669"/>
    <property type="project" value="UniProtKB-SubCell"/>
</dbReference>
<evidence type="ECO:0000256" key="9">
    <source>
        <dbReference type="ARBA" id="ARBA00023010"/>
    </source>
</evidence>
<evidence type="ECO:0000256" key="12">
    <source>
        <dbReference type="SAM" id="Phobius"/>
    </source>
</evidence>
<dbReference type="EMBL" id="CP119963">
    <property type="protein sequence ID" value="WFD40353.1"/>
    <property type="molecule type" value="Genomic_DNA"/>
</dbReference>
<evidence type="ECO:0000256" key="10">
    <source>
        <dbReference type="ARBA" id="ARBA00023136"/>
    </source>
</evidence>
<dbReference type="GO" id="GO:0031204">
    <property type="term" value="P:post-translational protein targeting to membrane, translocation"/>
    <property type="evidence" value="ECO:0007669"/>
    <property type="project" value="TreeGrafter"/>
</dbReference>
<feature type="transmembrane region" description="Helical" evidence="12">
    <location>
        <begin position="127"/>
        <end position="146"/>
    </location>
</feature>
<dbReference type="Pfam" id="PF03839">
    <property type="entry name" value="Sec62"/>
    <property type="match status" value="1"/>
</dbReference>
<dbReference type="GeneID" id="85226990"/>
<sequence>MDRQVNAPPEVRRVIDFLRTKSGMKVRPGVLNGQRADYFKGSAAIKAVLSPEYAKLKGVPKVTSEEEAEKMLHQTLPYAFFLRVERGEKPGKDQGDRRPLQVNQMQLFEKDMYYAWFYEGSQLMMKLAGLGMIVVMLAAVMFPLWPRVMRLGVWYLSMVILGLFGLLMVIAVLRLIFWVFSIVAFPPGIWIFPNLFADVGVIESFIPLWAWDVPPPKPKAKKAKKAKKSKRADAAAPDAAPDAAAEPVEENAPAHGLESSISDLN</sequence>
<evidence type="ECO:0000256" key="3">
    <source>
        <dbReference type="ARBA" id="ARBA00021257"/>
    </source>
</evidence>
<name>A0AAF0F072_9BASI</name>
<keyword evidence="5 12" id="KW-0812">Transmembrane</keyword>
<evidence type="ECO:0000256" key="2">
    <source>
        <dbReference type="ARBA" id="ARBA00010604"/>
    </source>
</evidence>
<comment type="similarity">
    <text evidence="2">Belongs to the SEC62 family.</text>
</comment>
<evidence type="ECO:0000256" key="7">
    <source>
        <dbReference type="ARBA" id="ARBA00022927"/>
    </source>
</evidence>
<organism evidence="13 14">
    <name type="scientific">Malassezia japonica</name>
    <dbReference type="NCBI Taxonomy" id="223818"/>
    <lineage>
        <taxon>Eukaryota</taxon>
        <taxon>Fungi</taxon>
        <taxon>Dikarya</taxon>
        <taxon>Basidiomycota</taxon>
        <taxon>Ustilaginomycotina</taxon>
        <taxon>Malasseziomycetes</taxon>
        <taxon>Malasseziales</taxon>
        <taxon>Malasseziaceae</taxon>
        <taxon>Malassezia</taxon>
    </lineage>
</organism>
<evidence type="ECO:0000256" key="1">
    <source>
        <dbReference type="ARBA" id="ARBA00004477"/>
    </source>
</evidence>
<feature type="compositionally biased region" description="Basic residues" evidence="11">
    <location>
        <begin position="218"/>
        <end position="230"/>
    </location>
</feature>
<dbReference type="AlphaFoldDB" id="A0AAF0F072"/>
<evidence type="ECO:0000256" key="8">
    <source>
        <dbReference type="ARBA" id="ARBA00022989"/>
    </source>
</evidence>
<dbReference type="Proteomes" id="UP001217754">
    <property type="component" value="Chromosome 6"/>
</dbReference>
<keyword evidence="10 12" id="KW-0472">Membrane</keyword>
<feature type="compositionally biased region" description="Low complexity" evidence="11">
    <location>
        <begin position="234"/>
        <end position="254"/>
    </location>
</feature>
<gene>
    <name evidence="13" type="primary">SEC62</name>
    <name evidence="13" type="ORF">MJAP1_003339</name>
</gene>
<dbReference type="InterPro" id="IPR004728">
    <property type="entry name" value="Sec62"/>
</dbReference>
<keyword evidence="8 12" id="KW-1133">Transmembrane helix</keyword>